<dbReference type="SMART" id="SM00953">
    <property type="entry name" value="RES"/>
    <property type="match status" value="1"/>
</dbReference>
<organism evidence="2 3">
    <name type="scientific">Marinomonas foliarum</name>
    <dbReference type="NCBI Taxonomy" id="491950"/>
    <lineage>
        <taxon>Bacteria</taxon>
        <taxon>Pseudomonadati</taxon>
        <taxon>Pseudomonadota</taxon>
        <taxon>Gammaproteobacteria</taxon>
        <taxon>Oceanospirillales</taxon>
        <taxon>Oceanospirillaceae</taxon>
        <taxon>Marinomonas</taxon>
    </lineage>
</organism>
<dbReference type="Pfam" id="PF08808">
    <property type="entry name" value="RES"/>
    <property type="match status" value="1"/>
</dbReference>
<evidence type="ECO:0000313" key="2">
    <source>
        <dbReference type="EMBL" id="RCW97964.1"/>
    </source>
</evidence>
<sequence>MDNLSRTKSLDDFVKEVKSENRFFRSEKTIAFLEWLHNAIDFYDKVSVVLPNDPFYRARKGSEESCYIAEYEEEDGNLIKYVNIGGIYPRGMAKDYFPKSGMIGSGGRANPEGVPFLYVATTPYVAVSEVRAFLDENVSVAQLHSAEKLRIVDLSDLKRFTFGRYWKESADAMSDEEVAQSVFGDVSDAFSRPIPENRKTLDYLATQIIAEFLHSKGFDGIGYRSQFESIVYEKERDEGNSEFTASRTGGYNIVFFDKNKFSAKSSEIYTIKKKVNFIERSPESRINLSVRSSVDVVAIRQQFGMAEDIFAHYLGVDLGELKDWEKGASQPRGAHFQILKMLSAHPELIMPILKE</sequence>
<dbReference type="RefSeq" id="WP_181858566.1">
    <property type="nucleotide sequence ID" value="NZ_JBQDNF010000015.1"/>
</dbReference>
<name>A0A368ZPQ4_9GAMM</name>
<dbReference type="InterPro" id="IPR014914">
    <property type="entry name" value="RES_dom"/>
</dbReference>
<dbReference type="Gene3D" id="1.10.260.40">
    <property type="entry name" value="lambda repressor-like DNA-binding domains"/>
    <property type="match status" value="1"/>
</dbReference>
<evidence type="ECO:0000313" key="3">
    <source>
        <dbReference type="Proteomes" id="UP000253506"/>
    </source>
</evidence>
<comment type="caution">
    <text evidence="2">The sequence shown here is derived from an EMBL/GenBank/DDBJ whole genome shotgun (WGS) entry which is preliminary data.</text>
</comment>
<evidence type="ECO:0000259" key="1">
    <source>
        <dbReference type="SMART" id="SM00953"/>
    </source>
</evidence>
<feature type="domain" description="RES" evidence="1">
    <location>
        <begin position="96"/>
        <end position="267"/>
    </location>
</feature>
<proteinExistence type="predicted"/>
<gene>
    <name evidence="2" type="ORF">DFP77_13047</name>
</gene>
<protein>
    <submittedName>
        <fullName evidence="2">RES domain-containing protein</fullName>
    </submittedName>
</protein>
<dbReference type="InterPro" id="IPR010982">
    <property type="entry name" value="Lambda_DNA-bd_dom_sf"/>
</dbReference>
<accession>A0A368ZPQ4</accession>
<dbReference type="GO" id="GO:0003677">
    <property type="term" value="F:DNA binding"/>
    <property type="evidence" value="ECO:0007669"/>
    <property type="project" value="InterPro"/>
</dbReference>
<dbReference type="AlphaFoldDB" id="A0A368ZPQ4"/>
<dbReference type="Proteomes" id="UP000253506">
    <property type="component" value="Unassembled WGS sequence"/>
</dbReference>
<reference evidence="2 3" key="1">
    <citation type="submission" date="2018-07" db="EMBL/GenBank/DDBJ databases">
        <title>Genomic Encyclopedia of Type Strains, Phase III (KMG-III): the genomes of soil and plant-associated and newly described type strains.</title>
        <authorList>
            <person name="Whitman W."/>
        </authorList>
    </citation>
    <scope>NUCLEOTIDE SEQUENCE [LARGE SCALE GENOMIC DNA]</scope>
    <source>
        <strain evidence="2 3">CECT 7731</strain>
    </source>
</reference>
<dbReference type="EMBL" id="QPJQ01000030">
    <property type="protein sequence ID" value="RCW97964.1"/>
    <property type="molecule type" value="Genomic_DNA"/>
</dbReference>